<dbReference type="InterPro" id="IPR011059">
    <property type="entry name" value="Metal-dep_hydrolase_composite"/>
</dbReference>
<dbReference type="SUPFAM" id="SSF51556">
    <property type="entry name" value="Metallo-dependent hydrolases"/>
    <property type="match status" value="1"/>
</dbReference>
<dbReference type="Gene3D" id="2.30.40.10">
    <property type="entry name" value="Urease, subunit C, domain 1"/>
    <property type="match status" value="1"/>
</dbReference>
<feature type="domain" description="Amidohydrolase-related" evidence="1">
    <location>
        <begin position="52"/>
        <end position="407"/>
    </location>
</feature>
<dbReference type="EMBL" id="FKBS01000017">
    <property type="protein sequence ID" value="SAI41784.1"/>
    <property type="molecule type" value="Genomic_DNA"/>
</dbReference>
<dbReference type="InterPro" id="IPR032466">
    <property type="entry name" value="Metal_Hydrolase"/>
</dbReference>
<dbReference type="PANTHER" id="PTHR43135:SF3">
    <property type="entry name" value="ALPHA-D-RIBOSE 1-METHYLPHOSPHONATE 5-TRIPHOSPHATE DIPHOSPHATASE"/>
    <property type="match status" value="1"/>
</dbReference>
<reference evidence="2 3" key="1">
    <citation type="submission" date="2016-03" db="EMBL/GenBank/DDBJ databases">
        <authorList>
            <consortium name="Pathogen Informatics"/>
        </authorList>
    </citation>
    <scope>NUCLEOTIDE SEQUENCE [LARGE SCALE GENOMIC DNA]</scope>
    <source>
        <strain evidence="2 3">NCTC13364</strain>
    </source>
</reference>
<dbReference type="AlphaFoldDB" id="A0A157Q844"/>
<dbReference type="InterPro" id="IPR057744">
    <property type="entry name" value="OTAase-like"/>
</dbReference>
<gene>
    <name evidence="2" type="ORF">SAMEA1982600_03339</name>
</gene>
<name>A0A157Q844_9BORD</name>
<dbReference type="Proteomes" id="UP000077037">
    <property type="component" value="Unassembled WGS sequence"/>
</dbReference>
<evidence type="ECO:0000259" key="1">
    <source>
        <dbReference type="Pfam" id="PF01979"/>
    </source>
</evidence>
<protein>
    <submittedName>
        <fullName evidence="2">Prolidase</fullName>
    </submittedName>
</protein>
<dbReference type="GO" id="GO:0016810">
    <property type="term" value="F:hydrolase activity, acting on carbon-nitrogen (but not peptide) bonds"/>
    <property type="evidence" value="ECO:0007669"/>
    <property type="project" value="InterPro"/>
</dbReference>
<dbReference type="PANTHER" id="PTHR43135">
    <property type="entry name" value="ALPHA-D-RIBOSE 1-METHYLPHOSPHONATE 5-TRIPHOSPHATE DIPHOSPHATASE"/>
    <property type="match status" value="1"/>
</dbReference>
<dbReference type="InterPro" id="IPR051781">
    <property type="entry name" value="Metallo-dep_Hydrolase"/>
</dbReference>
<accession>A0A157Q844</accession>
<evidence type="ECO:0000313" key="3">
    <source>
        <dbReference type="Proteomes" id="UP000077037"/>
    </source>
</evidence>
<evidence type="ECO:0000313" key="2">
    <source>
        <dbReference type="EMBL" id="SAI41784.1"/>
    </source>
</evidence>
<dbReference type="Gene3D" id="3.20.20.140">
    <property type="entry name" value="Metal-dependent hydrolases"/>
    <property type="match status" value="1"/>
</dbReference>
<dbReference type="CDD" id="cd01299">
    <property type="entry name" value="Met_dep_hydrolase_A"/>
    <property type="match status" value="1"/>
</dbReference>
<dbReference type="RefSeq" id="WP_066415332.1">
    <property type="nucleotide sequence ID" value="NZ_FKBS01000017.1"/>
</dbReference>
<dbReference type="SUPFAM" id="SSF51338">
    <property type="entry name" value="Composite domain of metallo-dependent hydrolases"/>
    <property type="match status" value="1"/>
</dbReference>
<dbReference type="OrthoDB" id="9782972at2"/>
<sequence length="415" mass="43994">MIVLKNARLLDIHHKNEDTRYSVVVSENRIVKIVAGEVTQDGAEVLDVGGRTVMPGLIDCHVHVIASVASLGLNGRLPNALAILRAVPILQAMLHRGFTSVRDAGGADYALACAVQDGTIEGPRLFVSGKALSQTGGHADFRDRFDFSDPDPCGCNRNAGAIGRVVDGVDAIRKAVREEMRAGANQIKIMASGGVASPTDPIGNLQFSVDEIKAVVEEAQSHQTYVMAHAYTSAAIKRVAALGVKTVEHGNLVDDEAAALMARHGTYAVPTLVTYDAMNRFGAEQGLSKDVLAKNENVRLQGIKALEILARHGVKMGIGSDLLGDMQQCQAEELSIRAEVLGNYEVIRQATAIGAEILDRAGELGVIAERALADLLVVDGDPLADISVLVHNQGEKIVGIMKDGAWVRNPSAALA</sequence>
<dbReference type="Pfam" id="PF01979">
    <property type="entry name" value="Amidohydro_1"/>
    <property type="match status" value="1"/>
</dbReference>
<dbReference type="InterPro" id="IPR006680">
    <property type="entry name" value="Amidohydro-rel"/>
</dbReference>
<organism evidence="2 3">
    <name type="scientific">Bordetella ansorpii</name>
    <dbReference type="NCBI Taxonomy" id="288768"/>
    <lineage>
        <taxon>Bacteria</taxon>
        <taxon>Pseudomonadati</taxon>
        <taxon>Pseudomonadota</taxon>
        <taxon>Betaproteobacteria</taxon>
        <taxon>Burkholderiales</taxon>
        <taxon>Alcaligenaceae</taxon>
        <taxon>Bordetella</taxon>
    </lineage>
</organism>
<proteinExistence type="predicted"/>